<protein>
    <submittedName>
        <fullName evidence="7">Cyclopropane-fatty-acyl-phospholipid synthase</fullName>
        <ecNumber evidence="7">2.1.1.79</ecNumber>
    </submittedName>
</protein>
<evidence type="ECO:0000256" key="1">
    <source>
        <dbReference type="ARBA" id="ARBA00010815"/>
    </source>
</evidence>
<dbReference type="Pfam" id="PF02353">
    <property type="entry name" value="CMAS"/>
    <property type="match status" value="1"/>
</dbReference>
<dbReference type="EC" id="2.1.1.79" evidence="7"/>
<keyword evidence="4" id="KW-0949">S-adenosyl-L-methionine</keyword>
<dbReference type="EMBL" id="AHMY02000048">
    <property type="protein sequence ID" value="EKO15287.1"/>
    <property type="molecule type" value="Genomic_DNA"/>
</dbReference>
<dbReference type="GO" id="GO:0032259">
    <property type="term" value="P:methylation"/>
    <property type="evidence" value="ECO:0007669"/>
    <property type="project" value="UniProtKB-KW"/>
</dbReference>
<dbReference type="SUPFAM" id="SSF53335">
    <property type="entry name" value="S-adenosyl-L-methionine-dependent methyltransferases"/>
    <property type="match status" value="1"/>
</dbReference>
<evidence type="ECO:0000256" key="6">
    <source>
        <dbReference type="PIRSR" id="PIRSR003085-1"/>
    </source>
</evidence>
<evidence type="ECO:0000256" key="5">
    <source>
        <dbReference type="ARBA" id="ARBA00023098"/>
    </source>
</evidence>
<feature type="active site" evidence="6">
    <location>
        <position position="408"/>
    </location>
</feature>
<dbReference type="RefSeq" id="WP_004765858.1">
    <property type="nucleotide sequence ID" value="NZ_AHMY02000048.1"/>
</dbReference>
<organism evidence="7 8">
    <name type="scientific">Leptospira kirschneri str. H1</name>
    <dbReference type="NCBI Taxonomy" id="1049966"/>
    <lineage>
        <taxon>Bacteria</taxon>
        <taxon>Pseudomonadati</taxon>
        <taxon>Spirochaetota</taxon>
        <taxon>Spirochaetia</taxon>
        <taxon>Leptospirales</taxon>
        <taxon>Leptospiraceae</taxon>
        <taxon>Leptospira</taxon>
    </lineage>
</organism>
<accession>A0A0E2B239</accession>
<dbReference type="PIRSF" id="PIRSF003085">
    <property type="entry name" value="CMAS"/>
    <property type="match status" value="1"/>
</dbReference>
<reference evidence="7 8" key="1">
    <citation type="submission" date="2012-10" db="EMBL/GenBank/DDBJ databases">
        <authorList>
            <person name="Harkins D.M."/>
            <person name="Durkin A.S."/>
            <person name="Brinkac L.M."/>
            <person name="Selengut J.D."/>
            <person name="Sanka R."/>
            <person name="DePew J."/>
            <person name="Purushe J."/>
            <person name="Peacock S.J."/>
            <person name="Thaipadungpanit J."/>
            <person name="Wuthiekanun V.W."/>
            <person name="Day N.P."/>
            <person name="Vinetz J.M."/>
            <person name="Sutton G.G."/>
            <person name="Nelson W.C."/>
            <person name="Fouts D.E."/>
        </authorList>
    </citation>
    <scope>NUCLEOTIDE SEQUENCE [LARGE SCALE GENOMIC DNA]</scope>
    <source>
        <strain evidence="7 8">H1</strain>
    </source>
</reference>
<dbReference type="InterPro" id="IPR029063">
    <property type="entry name" value="SAM-dependent_MTases_sf"/>
</dbReference>
<proteinExistence type="inferred from homology"/>
<dbReference type="CDD" id="cd02440">
    <property type="entry name" value="AdoMet_MTases"/>
    <property type="match status" value="1"/>
</dbReference>
<dbReference type="Proteomes" id="UP000006253">
    <property type="component" value="Unassembled WGS sequence"/>
</dbReference>
<comment type="similarity">
    <text evidence="1">Belongs to the CFA/CMAS family.</text>
</comment>
<dbReference type="Gene3D" id="3.40.50.150">
    <property type="entry name" value="Vaccinia Virus protein VP39"/>
    <property type="match status" value="1"/>
</dbReference>
<dbReference type="GO" id="GO:0008825">
    <property type="term" value="F:cyclopropane-fatty-acyl-phospholipid synthase activity"/>
    <property type="evidence" value="ECO:0007669"/>
    <property type="project" value="UniProtKB-EC"/>
</dbReference>
<keyword evidence="2 7" id="KW-0489">Methyltransferase</keyword>
<gene>
    <name evidence="7" type="ORF">LEP1GSC081_0978</name>
</gene>
<name>A0A0E2B239_9LEPT</name>
<dbReference type="PANTHER" id="PTHR43667">
    <property type="entry name" value="CYCLOPROPANE-FATTY-ACYL-PHOSPHOLIPID SYNTHASE"/>
    <property type="match status" value="1"/>
</dbReference>
<keyword evidence="3 7" id="KW-0808">Transferase</keyword>
<keyword evidence="5" id="KW-0443">Lipid metabolism</keyword>
<evidence type="ECO:0000256" key="4">
    <source>
        <dbReference type="ARBA" id="ARBA00022691"/>
    </source>
</evidence>
<evidence type="ECO:0000313" key="8">
    <source>
        <dbReference type="Proteomes" id="UP000006253"/>
    </source>
</evidence>
<evidence type="ECO:0000256" key="3">
    <source>
        <dbReference type="ARBA" id="ARBA00022679"/>
    </source>
</evidence>
<comment type="caution">
    <text evidence="7">The sequence shown here is derived from an EMBL/GenBank/DDBJ whole genome shotgun (WGS) entry which is preliminary data.</text>
</comment>
<evidence type="ECO:0000313" key="7">
    <source>
        <dbReference type="EMBL" id="EKO15287.1"/>
    </source>
</evidence>
<dbReference type="PANTHER" id="PTHR43667:SF2">
    <property type="entry name" value="FATTY ACID C-METHYL TRANSFERASE"/>
    <property type="match status" value="1"/>
</dbReference>
<dbReference type="GO" id="GO:0008610">
    <property type="term" value="P:lipid biosynthetic process"/>
    <property type="evidence" value="ECO:0007669"/>
    <property type="project" value="InterPro"/>
</dbReference>
<dbReference type="AlphaFoldDB" id="A0A0E2B239"/>
<evidence type="ECO:0000256" key="2">
    <source>
        <dbReference type="ARBA" id="ARBA00022603"/>
    </source>
</evidence>
<dbReference type="InterPro" id="IPR003333">
    <property type="entry name" value="CMAS"/>
</dbReference>
<dbReference type="InterPro" id="IPR050723">
    <property type="entry name" value="CFA/CMAS"/>
</dbReference>
<sequence>MERTAESEIKFPDSGIEIPSSESNSFKFYRSVFFKALAKMRKGSIRLVLPNGEKAYLGNPESDDPIEFHKGIIHIHNPVFFKKTVFNGDLGFSESYMDGDWDTDDIRAIISWFLYNLEDSPSVSGSKNRFAHLSWTNLGSRLLHLFRRNSVAGSKKNIVEHYDLGNDFYNKFLDPTMTYSCAYFKTMEESLEKAQLTKLEILCKKLRLQESDHLLEIGTGWAGLSTYAAKHYGCKVTTYTISEEQYRYANEKIRKEHLSDRIEVRLADYRKVEGQYDKLVTVEMLEAVGHEYFEDFFAMCNRVLKKDGIMAHQIITSPDSRYQSFRKGVDFIQKHIFPGSLLPSIARINQAINRTSDFHLHSLEDIGIKYDHTLMTWLKGFDSNIALIRDMGFDESFIRKWRYYFSYCAAAFSMRNISVVQVVYTRPNNLSLRS</sequence>